<keyword evidence="2" id="KW-1185">Reference proteome</keyword>
<dbReference type="Proteomes" id="UP000184073">
    <property type="component" value="Unassembled WGS sequence"/>
</dbReference>
<evidence type="ECO:0000313" key="2">
    <source>
        <dbReference type="Proteomes" id="UP000184073"/>
    </source>
</evidence>
<name>A0A1L9P671_ASPVE</name>
<reference evidence="2" key="1">
    <citation type="journal article" date="2017" name="Genome Biol.">
        <title>Comparative genomics reveals high biological diversity and specific adaptations in the industrially and medically important fungal genus Aspergillus.</title>
        <authorList>
            <person name="de Vries R.P."/>
            <person name="Riley R."/>
            <person name="Wiebenga A."/>
            <person name="Aguilar-Osorio G."/>
            <person name="Amillis S."/>
            <person name="Uchima C.A."/>
            <person name="Anderluh G."/>
            <person name="Asadollahi M."/>
            <person name="Askin M."/>
            <person name="Barry K."/>
            <person name="Battaglia E."/>
            <person name="Bayram O."/>
            <person name="Benocci T."/>
            <person name="Braus-Stromeyer S.A."/>
            <person name="Caldana C."/>
            <person name="Canovas D."/>
            <person name="Cerqueira G.C."/>
            <person name="Chen F."/>
            <person name="Chen W."/>
            <person name="Choi C."/>
            <person name="Clum A."/>
            <person name="Dos Santos R.A."/>
            <person name="Damasio A.R."/>
            <person name="Diallinas G."/>
            <person name="Emri T."/>
            <person name="Fekete E."/>
            <person name="Flipphi M."/>
            <person name="Freyberg S."/>
            <person name="Gallo A."/>
            <person name="Gournas C."/>
            <person name="Habgood R."/>
            <person name="Hainaut M."/>
            <person name="Harispe M.L."/>
            <person name="Henrissat B."/>
            <person name="Hilden K.S."/>
            <person name="Hope R."/>
            <person name="Hossain A."/>
            <person name="Karabika E."/>
            <person name="Karaffa L."/>
            <person name="Karanyi Z."/>
            <person name="Krasevec N."/>
            <person name="Kuo A."/>
            <person name="Kusch H."/>
            <person name="LaButti K."/>
            <person name="Lagendijk E.L."/>
            <person name="Lapidus A."/>
            <person name="Levasseur A."/>
            <person name="Lindquist E."/>
            <person name="Lipzen A."/>
            <person name="Logrieco A.F."/>
            <person name="MacCabe A."/>
            <person name="Maekelae M.R."/>
            <person name="Malavazi I."/>
            <person name="Melin P."/>
            <person name="Meyer V."/>
            <person name="Mielnichuk N."/>
            <person name="Miskei M."/>
            <person name="Molnar A.P."/>
            <person name="Mule G."/>
            <person name="Ngan C.Y."/>
            <person name="Orejas M."/>
            <person name="Orosz E."/>
            <person name="Ouedraogo J.P."/>
            <person name="Overkamp K.M."/>
            <person name="Park H.-S."/>
            <person name="Perrone G."/>
            <person name="Piumi F."/>
            <person name="Punt P.J."/>
            <person name="Ram A.F."/>
            <person name="Ramon A."/>
            <person name="Rauscher S."/>
            <person name="Record E."/>
            <person name="Riano-Pachon D.M."/>
            <person name="Robert V."/>
            <person name="Roehrig J."/>
            <person name="Ruller R."/>
            <person name="Salamov A."/>
            <person name="Salih N.S."/>
            <person name="Samson R.A."/>
            <person name="Sandor E."/>
            <person name="Sanguinetti M."/>
            <person name="Schuetze T."/>
            <person name="Sepcic K."/>
            <person name="Shelest E."/>
            <person name="Sherlock G."/>
            <person name="Sophianopoulou V."/>
            <person name="Squina F.M."/>
            <person name="Sun H."/>
            <person name="Susca A."/>
            <person name="Todd R.B."/>
            <person name="Tsang A."/>
            <person name="Unkles S.E."/>
            <person name="van de Wiele N."/>
            <person name="van Rossen-Uffink D."/>
            <person name="Oliveira J.V."/>
            <person name="Vesth T.C."/>
            <person name="Visser J."/>
            <person name="Yu J.-H."/>
            <person name="Zhou M."/>
            <person name="Andersen M.R."/>
            <person name="Archer D.B."/>
            <person name="Baker S.E."/>
            <person name="Benoit I."/>
            <person name="Brakhage A.A."/>
            <person name="Braus G.H."/>
            <person name="Fischer R."/>
            <person name="Frisvad J.C."/>
            <person name="Goldman G.H."/>
            <person name="Houbraken J."/>
            <person name="Oakley B."/>
            <person name="Pocsi I."/>
            <person name="Scazzocchio C."/>
            <person name="Seiboth B."/>
            <person name="vanKuyk P.A."/>
            <person name="Wortman J."/>
            <person name="Dyer P.S."/>
            <person name="Grigoriev I.V."/>
        </authorList>
    </citation>
    <scope>NUCLEOTIDE SEQUENCE [LARGE SCALE GENOMIC DNA]</scope>
    <source>
        <strain evidence="2">CBS 583.65</strain>
    </source>
</reference>
<organism evidence="1 2">
    <name type="scientific">Aspergillus versicolor CBS 583.65</name>
    <dbReference type="NCBI Taxonomy" id="1036611"/>
    <lineage>
        <taxon>Eukaryota</taxon>
        <taxon>Fungi</taxon>
        <taxon>Dikarya</taxon>
        <taxon>Ascomycota</taxon>
        <taxon>Pezizomycotina</taxon>
        <taxon>Eurotiomycetes</taxon>
        <taxon>Eurotiomycetidae</taxon>
        <taxon>Eurotiales</taxon>
        <taxon>Aspergillaceae</taxon>
        <taxon>Aspergillus</taxon>
        <taxon>Aspergillus subgen. Nidulantes</taxon>
    </lineage>
</organism>
<dbReference type="GeneID" id="63725126"/>
<proteinExistence type="predicted"/>
<gene>
    <name evidence="1" type="ORF">ASPVEDRAFT_23997</name>
</gene>
<accession>A0A1L9P671</accession>
<dbReference type="RefSeq" id="XP_040662784.1">
    <property type="nucleotide sequence ID" value="XM_040809615.1"/>
</dbReference>
<protein>
    <submittedName>
        <fullName evidence="1">Uncharacterized protein</fullName>
    </submittedName>
</protein>
<sequence>MSKTGKRVGAFQIMKMPRHVSVCPAAPIQPLRKSRPTTKHLPSPYTVFVLLRVRIRSLSSPSNIDSQTGRIVIPHYSFESFAFDASQEVEGFVTYNKVTKFGRTSEESWNQEHERIMMDKKPKRVDSGIRISDPRPIDDRQLHYTLETRTIVNELDAIIQEERDRRHHQAGVFRHVMHGSALLASTPMLLNGIADIEEPD</sequence>
<dbReference type="AlphaFoldDB" id="A0A1L9P671"/>
<evidence type="ECO:0000313" key="1">
    <source>
        <dbReference type="EMBL" id="OJI97021.1"/>
    </source>
</evidence>
<dbReference type="VEuPathDB" id="FungiDB:ASPVEDRAFT_23997"/>
<dbReference type="EMBL" id="KV878125">
    <property type="protein sequence ID" value="OJI97021.1"/>
    <property type="molecule type" value="Genomic_DNA"/>
</dbReference>